<dbReference type="GO" id="GO:0003727">
    <property type="term" value="F:single-stranded RNA binding"/>
    <property type="evidence" value="ECO:0007669"/>
    <property type="project" value="TreeGrafter"/>
</dbReference>
<comment type="similarity">
    <text evidence="2">Belongs to the eukaryotic RPB7/RPC8 RNA polymerase subunit family.</text>
</comment>
<dbReference type="InterPro" id="IPR036898">
    <property type="entry name" value="RNA_pol_Rpb7-like_N_sf"/>
</dbReference>
<feature type="domain" description="S1 motif" evidence="7">
    <location>
        <begin position="81"/>
        <end position="162"/>
    </location>
</feature>
<dbReference type="Proteomes" id="UP000799538">
    <property type="component" value="Unassembled WGS sequence"/>
</dbReference>
<keyword evidence="4 6" id="KW-0804">Transcription</keyword>
<dbReference type="GO" id="GO:0005665">
    <property type="term" value="C:RNA polymerase II, core complex"/>
    <property type="evidence" value="ECO:0007669"/>
    <property type="project" value="TreeGrafter"/>
</dbReference>
<dbReference type="PROSITE" id="PS50126">
    <property type="entry name" value="S1"/>
    <property type="match status" value="1"/>
</dbReference>
<dbReference type="PANTHER" id="PTHR12709">
    <property type="entry name" value="DNA-DIRECTED RNA POLYMERASE II, III"/>
    <property type="match status" value="1"/>
</dbReference>
<dbReference type="AlphaFoldDB" id="A0A6A6GLI2"/>
<dbReference type="GO" id="GO:0000932">
    <property type="term" value="C:P-body"/>
    <property type="evidence" value="ECO:0007669"/>
    <property type="project" value="TreeGrafter"/>
</dbReference>
<name>A0A6A6GLI2_9PEZI</name>
<evidence type="ECO:0000256" key="3">
    <source>
        <dbReference type="ARBA" id="ARBA00022478"/>
    </source>
</evidence>
<evidence type="ECO:0000313" key="8">
    <source>
        <dbReference type="EMBL" id="KAF2226624.1"/>
    </source>
</evidence>
<protein>
    <recommendedName>
        <fullName evidence="6">DNA-directed RNA polymerase subunit</fullName>
    </recommendedName>
</protein>
<keyword evidence="9" id="KW-1185">Reference proteome</keyword>
<evidence type="ECO:0000256" key="5">
    <source>
        <dbReference type="ARBA" id="ARBA00023242"/>
    </source>
</evidence>
<dbReference type="InterPro" id="IPR005576">
    <property type="entry name" value="Rpb7-like_N"/>
</dbReference>
<accession>A0A6A6GLI2</accession>
<dbReference type="SUPFAM" id="SSF50249">
    <property type="entry name" value="Nucleic acid-binding proteins"/>
    <property type="match status" value="1"/>
</dbReference>
<dbReference type="CDD" id="cd04329">
    <property type="entry name" value="RNAP_II_Rpb7_N"/>
    <property type="match status" value="1"/>
</dbReference>
<dbReference type="GO" id="GO:0060213">
    <property type="term" value="P:positive regulation of nuclear-transcribed mRNA poly(A) tail shortening"/>
    <property type="evidence" value="ECO:0007669"/>
    <property type="project" value="TreeGrafter"/>
</dbReference>
<dbReference type="OrthoDB" id="1162399at2759"/>
<evidence type="ECO:0000256" key="2">
    <source>
        <dbReference type="ARBA" id="ARBA00009307"/>
    </source>
</evidence>
<evidence type="ECO:0000256" key="4">
    <source>
        <dbReference type="ARBA" id="ARBA00023163"/>
    </source>
</evidence>
<dbReference type="Pfam" id="PF03876">
    <property type="entry name" value="SHS2_Rpb7-N"/>
    <property type="match status" value="1"/>
</dbReference>
<dbReference type="InterPro" id="IPR012340">
    <property type="entry name" value="NA-bd_OB-fold"/>
</dbReference>
<dbReference type="GO" id="GO:0045948">
    <property type="term" value="P:positive regulation of translational initiation"/>
    <property type="evidence" value="ECO:0007669"/>
    <property type="project" value="TreeGrafter"/>
</dbReference>
<comment type="subcellular location">
    <subcellularLocation>
        <location evidence="1 6">Nucleus</location>
    </subcellularLocation>
</comment>
<dbReference type="FunFam" id="2.40.50.140:FF:000043">
    <property type="entry name" value="DNA-directed RNA polymerase II subunit RPB7"/>
    <property type="match status" value="1"/>
</dbReference>
<dbReference type="FunFam" id="3.30.1490.120:FF:000001">
    <property type="entry name" value="DNA-directed RNA polymerase II subunit RPB7"/>
    <property type="match status" value="1"/>
</dbReference>
<dbReference type="InterPro" id="IPR045113">
    <property type="entry name" value="Rpb7-like"/>
</dbReference>
<evidence type="ECO:0000256" key="6">
    <source>
        <dbReference type="RuleBase" id="RU369086"/>
    </source>
</evidence>
<comment type="function">
    <text evidence="6">DNA-dependent RNA polymerase which catalyzes the transcription of DNA into RNA using the four ribonucleoside triphosphates as substrates.</text>
</comment>
<keyword evidence="3 6" id="KW-0240">DNA-directed RNA polymerase</keyword>
<dbReference type="SUPFAM" id="SSF88798">
    <property type="entry name" value="N-terminal, heterodimerisation domain of RBP7 (RpoE)"/>
    <property type="match status" value="1"/>
</dbReference>
<dbReference type="GO" id="GO:0031369">
    <property type="term" value="F:translation initiation factor binding"/>
    <property type="evidence" value="ECO:0007669"/>
    <property type="project" value="TreeGrafter"/>
</dbReference>
<dbReference type="PANTHER" id="PTHR12709:SF4">
    <property type="entry name" value="DNA-DIRECTED RNA POLYMERASE II SUBUNIT RPB7"/>
    <property type="match status" value="1"/>
</dbReference>
<gene>
    <name evidence="8" type="ORF">BDZ85DRAFT_256481</name>
</gene>
<dbReference type="GO" id="GO:0003697">
    <property type="term" value="F:single-stranded DNA binding"/>
    <property type="evidence" value="ECO:0007669"/>
    <property type="project" value="TreeGrafter"/>
</dbReference>
<dbReference type="Gene3D" id="2.40.50.140">
    <property type="entry name" value="Nucleic acid-binding proteins"/>
    <property type="match status" value="1"/>
</dbReference>
<organism evidence="8 9">
    <name type="scientific">Elsinoe ampelina</name>
    <dbReference type="NCBI Taxonomy" id="302913"/>
    <lineage>
        <taxon>Eukaryota</taxon>
        <taxon>Fungi</taxon>
        <taxon>Dikarya</taxon>
        <taxon>Ascomycota</taxon>
        <taxon>Pezizomycotina</taxon>
        <taxon>Dothideomycetes</taxon>
        <taxon>Dothideomycetidae</taxon>
        <taxon>Myriangiales</taxon>
        <taxon>Elsinoaceae</taxon>
        <taxon>Elsinoe</taxon>
    </lineage>
</organism>
<dbReference type="EMBL" id="ML992502">
    <property type="protein sequence ID" value="KAF2226624.1"/>
    <property type="molecule type" value="Genomic_DNA"/>
</dbReference>
<dbReference type="InterPro" id="IPR003029">
    <property type="entry name" value="S1_domain"/>
</dbReference>
<sequence length="172" mass="19201">MFFLRELERTITLHPSYFDQKTHEYVENQLYHDVEGTNTGTEFVLCVVSITDISEPKVLPGSSLAEFTVAFNAVVWRPFKGEVCDGMVVSVAPSGFFADVGPLHVFVSRAMIPPEIKYDGNATPPQFTDNEDQVIEKGTQIRVKIKGIRSEVGQMFAVGTIREDYLGPLPEN</sequence>
<reference evidence="9" key="1">
    <citation type="journal article" date="2020" name="Stud. Mycol.">
        <title>101 Dothideomycetes genomes: A test case for predicting lifestyles and emergence of pathogens.</title>
        <authorList>
            <person name="Haridas S."/>
            <person name="Albert R."/>
            <person name="Binder M."/>
            <person name="Bloem J."/>
            <person name="LaButti K."/>
            <person name="Salamov A."/>
            <person name="Andreopoulos B."/>
            <person name="Baker S."/>
            <person name="Barry K."/>
            <person name="Bills G."/>
            <person name="Bluhm B."/>
            <person name="Cannon C."/>
            <person name="Castanera R."/>
            <person name="Culley D."/>
            <person name="Daum C."/>
            <person name="Ezra D."/>
            <person name="Gonzalez J."/>
            <person name="Henrissat B."/>
            <person name="Kuo A."/>
            <person name="Liang C."/>
            <person name="Lipzen A."/>
            <person name="Lutzoni F."/>
            <person name="Magnuson J."/>
            <person name="Mondo S."/>
            <person name="Nolan M."/>
            <person name="Ohm R."/>
            <person name="Pangilinan J."/>
            <person name="Park H.-J."/>
            <person name="Ramirez L."/>
            <person name="Alfaro M."/>
            <person name="Sun H."/>
            <person name="Tritt A."/>
            <person name="Yoshinaga Y."/>
            <person name="Zwiers L.-H."/>
            <person name="Turgeon B."/>
            <person name="Goodwin S."/>
            <person name="Spatafora J."/>
            <person name="Crous P."/>
            <person name="Grigoriev I."/>
        </authorList>
    </citation>
    <scope>NUCLEOTIDE SEQUENCE [LARGE SCALE GENOMIC DNA]</scope>
    <source>
        <strain evidence="9">CECT 20119</strain>
    </source>
</reference>
<proteinExistence type="inferred from homology"/>
<dbReference type="CDD" id="cd04462">
    <property type="entry name" value="S1_RNAPII_Rpb7"/>
    <property type="match status" value="1"/>
</dbReference>
<dbReference type="Pfam" id="PF00575">
    <property type="entry name" value="S1"/>
    <property type="match status" value="1"/>
</dbReference>
<evidence type="ECO:0000313" key="9">
    <source>
        <dbReference type="Proteomes" id="UP000799538"/>
    </source>
</evidence>
<keyword evidence="5 6" id="KW-0539">Nucleus</keyword>
<evidence type="ECO:0000256" key="1">
    <source>
        <dbReference type="ARBA" id="ARBA00004123"/>
    </source>
</evidence>
<dbReference type="Gene3D" id="3.30.1490.120">
    <property type="entry name" value="RNA polymerase Rpb7-like, N-terminal domain"/>
    <property type="match status" value="1"/>
</dbReference>
<dbReference type="GO" id="GO:0006367">
    <property type="term" value="P:transcription initiation at RNA polymerase II promoter"/>
    <property type="evidence" value="ECO:0007669"/>
    <property type="project" value="TreeGrafter"/>
</dbReference>
<evidence type="ECO:0000259" key="7">
    <source>
        <dbReference type="PROSITE" id="PS50126"/>
    </source>
</evidence>